<keyword evidence="3" id="KW-1185">Reference proteome</keyword>
<dbReference type="Proteomes" id="UP000194761">
    <property type="component" value="Unassembled WGS sequence"/>
</dbReference>
<dbReference type="AlphaFoldDB" id="A0A243RX38"/>
<evidence type="ECO:0000313" key="3">
    <source>
        <dbReference type="Proteomes" id="UP000194761"/>
    </source>
</evidence>
<reference evidence="2 3" key="1">
    <citation type="submission" date="2017-05" db="EMBL/GenBank/DDBJ databases">
        <title>Biotechnological potential of actinobacteria isolated from South African environments.</title>
        <authorList>
            <person name="Le Roes-Hill M."/>
            <person name="Prins A."/>
            <person name="Durrell K.A."/>
        </authorList>
    </citation>
    <scope>NUCLEOTIDE SEQUENCE [LARGE SCALE GENOMIC DNA]</scope>
    <source>
        <strain evidence="2">M26</strain>
    </source>
</reference>
<protein>
    <submittedName>
        <fullName evidence="2">Uncharacterized protein</fullName>
    </submittedName>
</protein>
<accession>A0A243RX38</accession>
<feature type="compositionally biased region" description="Low complexity" evidence="1">
    <location>
        <begin position="101"/>
        <end position="111"/>
    </location>
</feature>
<gene>
    <name evidence="2" type="ORF">CA984_02475</name>
</gene>
<dbReference type="EMBL" id="NGFP01000006">
    <property type="protein sequence ID" value="OUC99579.1"/>
    <property type="molecule type" value="Genomic_DNA"/>
</dbReference>
<evidence type="ECO:0000256" key="1">
    <source>
        <dbReference type="SAM" id="MobiDB-lite"/>
    </source>
</evidence>
<evidence type="ECO:0000313" key="2">
    <source>
        <dbReference type="EMBL" id="OUC99579.1"/>
    </source>
</evidence>
<comment type="caution">
    <text evidence="2">The sequence shown here is derived from an EMBL/GenBank/DDBJ whole genome shotgun (WGS) entry which is preliminary data.</text>
</comment>
<sequence length="121" mass="12595">MSARSGCGGTSWRRRAYGSGSTPAADRPLRPSVWPGSSSAPCSWGFSRPASPGRSCRRPSREGECGSRVAPWRGGTGNGGRGRTWSGDPGRRPVRNRRISAADSPDASGAGMFDRDVTGAG</sequence>
<organism evidence="2 3">
    <name type="scientific">Streptosporangium minutum</name>
    <dbReference type="NCBI Taxonomy" id="569862"/>
    <lineage>
        <taxon>Bacteria</taxon>
        <taxon>Bacillati</taxon>
        <taxon>Actinomycetota</taxon>
        <taxon>Actinomycetes</taxon>
        <taxon>Streptosporangiales</taxon>
        <taxon>Streptosporangiaceae</taxon>
        <taxon>Streptosporangium</taxon>
    </lineage>
</organism>
<feature type="region of interest" description="Disordered" evidence="1">
    <location>
        <begin position="1"/>
        <end position="121"/>
    </location>
</feature>
<proteinExistence type="predicted"/>
<name>A0A243RX38_9ACTN</name>